<feature type="region of interest" description="Disordered" evidence="1">
    <location>
        <begin position="314"/>
        <end position="350"/>
    </location>
</feature>
<dbReference type="GO" id="GO:0000781">
    <property type="term" value="C:chromosome, telomeric region"/>
    <property type="evidence" value="ECO:0007669"/>
    <property type="project" value="InterPro"/>
</dbReference>
<keyword evidence="4" id="KW-1185">Reference proteome</keyword>
<feature type="compositionally biased region" description="Polar residues" evidence="1">
    <location>
        <begin position="1303"/>
        <end position="1314"/>
    </location>
</feature>
<feature type="region of interest" description="Disordered" evidence="1">
    <location>
        <begin position="271"/>
        <end position="291"/>
    </location>
</feature>
<feature type="compositionally biased region" description="Low complexity" evidence="1">
    <location>
        <begin position="1119"/>
        <end position="1139"/>
    </location>
</feature>
<comment type="caution">
    <text evidence="3">The sequence shown here is derived from an EMBL/GenBank/DDBJ whole genome shotgun (WGS) entry which is preliminary data.</text>
</comment>
<feature type="compositionally biased region" description="Acidic residues" evidence="1">
    <location>
        <begin position="1260"/>
        <end position="1270"/>
    </location>
</feature>
<feature type="compositionally biased region" description="Basic and acidic residues" evidence="1">
    <location>
        <begin position="1418"/>
        <end position="1431"/>
    </location>
</feature>
<dbReference type="Proteomes" id="UP001309876">
    <property type="component" value="Unassembled WGS sequence"/>
</dbReference>
<accession>A0AAN7T2G4</accession>
<feature type="region of interest" description="Disordered" evidence="1">
    <location>
        <begin position="1251"/>
        <end position="1431"/>
    </location>
</feature>
<evidence type="ECO:0000313" key="4">
    <source>
        <dbReference type="Proteomes" id="UP001309876"/>
    </source>
</evidence>
<evidence type="ECO:0000256" key="1">
    <source>
        <dbReference type="SAM" id="MobiDB-lite"/>
    </source>
</evidence>
<proteinExistence type="predicted"/>
<name>A0AAN7T2G4_9EURO</name>
<feature type="region of interest" description="Disordered" evidence="1">
    <location>
        <begin position="1040"/>
        <end position="1147"/>
    </location>
</feature>
<dbReference type="SUPFAM" id="SSF50249">
    <property type="entry name" value="Nucleic acid-binding proteins"/>
    <property type="match status" value="1"/>
</dbReference>
<reference evidence="3 4" key="1">
    <citation type="submission" date="2023-08" db="EMBL/GenBank/DDBJ databases">
        <title>Black Yeasts Isolated from many extreme environments.</title>
        <authorList>
            <person name="Coleine C."/>
            <person name="Stajich J.E."/>
            <person name="Selbmann L."/>
        </authorList>
    </citation>
    <scope>NUCLEOTIDE SEQUENCE [LARGE SCALE GENOMIC DNA]</scope>
    <source>
        <strain evidence="3 4">CCFEE 5910</strain>
    </source>
</reference>
<feature type="region of interest" description="Disordered" evidence="1">
    <location>
        <begin position="785"/>
        <end position="854"/>
    </location>
</feature>
<feature type="region of interest" description="Disordered" evidence="1">
    <location>
        <begin position="581"/>
        <end position="692"/>
    </location>
</feature>
<dbReference type="SMART" id="SM00976">
    <property type="entry name" value="Telo_bind"/>
    <property type="match status" value="1"/>
</dbReference>
<dbReference type="GO" id="GO:0003677">
    <property type="term" value="F:DNA binding"/>
    <property type="evidence" value="ECO:0007669"/>
    <property type="project" value="InterPro"/>
</dbReference>
<dbReference type="GO" id="GO:0000723">
    <property type="term" value="P:telomere maintenance"/>
    <property type="evidence" value="ECO:0007669"/>
    <property type="project" value="InterPro"/>
</dbReference>
<dbReference type="Gene3D" id="2.40.50.140">
    <property type="entry name" value="Nucleic acid-binding proteins"/>
    <property type="match status" value="1"/>
</dbReference>
<sequence length="1431" mass="156065">METTQENEETCDALRSGRRVHVADIETSTEPADQYLEAAVILVWPYSSSTGELSLLLAERDVVLRKATGQVKVTFHGLCAREVAQTRIGIGESLKLSLENVQVIRESDEVSTPGKKANFTLHYNTAVQLEISHTDGSTQQVNLVPLPSPTITAFSSPVRNGHTNGYNTPQHESSTYNPHGMLPTKATPAIRTGPRVSSNSFPGSFVDPFTEEDGSTPGRGRKRTKFARHSGAWRLADLGDESIAVESENNNLTPASEPASNQVIISPMEQEATAATSTTLPSAEVSGATEQHKLEQQNIADIEPDLELASIEHLSTPDPQDPLRSVESPAKDKQRLMRERPSLGSDSMPTPRIQALASPGLPLVSPLYQRSDYFPRFERQMSELDASAEPQGLLQVPLQIDAMRTAINEPLSSQAIESSQFAIAPSPAEDLGPQSAVHFTSTTETEVDLDALQQQIELENAPIFETPVFPDVVEDEDLYGPPVISKSGPQSQIEVQPVEHIMQKESPITLPIPSPGKAAILDDLDDDDQDLNLIDFQGVHNIERNSVVSDDGDIICEPGGYFSSMQSVLLHGRDETLDAPSEHMESTSQFTIPPQSYSVTFDSKEKTDDHDNVPHVNRDASTDTKLVSPEVYGHGDPDEAQINPGIMQGSNNPMEVEDVEVEPQSAANQNIMDVSSDDTEEPPRLRFRPASRQQEDYLGFGFATERAFQATDLADLGQSGLPTAQAMQSDLQQGDGETATRNDLSEELPPTSADTQQIFSAERPHTTGGDSANDRLSAPVEEVAMTTARKMPPRTTTASSLPGSIYSDYFTPRKSAPTSKIDRSPRRTRSSATGEEEETVSSQPVVSGRDNETLQSASPNVLGVTEMQADPVPPPLLSRGASTHHTYFANLSSLRDHFNQFVDVLAISVEDTYAPERAKAGPKDYFTTFHLADSSLNSDGNSTIQVQIFRPRRNVIPILRRGDVMLMRNFKVQSQSHKMSLLSHDSSAWAVFHLEAATDDQASRISVTVSGPPVEFGDAEEKLVNEIFEWWARDGQSLFSERPASEQPPTDQGQTSTRKTRRTTATSDLDVRRSPRAARNVREASTDDATLGTVPLRSPTFVPISPTRSLGSSIPPPSTSVVSPTSPTSATRPRTRSTTQHLRSLSATTTGPMVALNEEDELLLPSAEETRKSPGTMKVRSNMADSSATHNRQAYGLDGVIPSTPIADAARGDDVHSNSASTRRHRHERRSIGLVHELRDGTQWVDVEETEVVSVSASEQTDDSGVEETEQGLTLSKANDSDDGEQVQRSTADARSFTGIQDEGTTIDETTAQGEAQPVRMKGSANNTTELTPARRGRSRSRKEVETESDASPMQTHEEPRVTPGTRPRGRPRMSRAQRQASAARKSMTAVSEAGESSEVIATRSIDKDREDEDDVNDNVHELRDGARYQD</sequence>
<feature type="region of interest" description="Disordered" evidence="1">
    <location>
        <begin position="198"/>
        <end position="226"/>
    </location>
</feature>
<feature type="region of interest" description="Disordered" evidence="1">
    <location>
        <begin position="1170"/>
        <end position="1190"/>
    </location>
</feature>
<feature type="compositionally biased region" description="Polar residues" evidence="1">
    <location>
        <begin position="586"/>
        <end position="601"/>
    </location>
</feature>
<dbReference type="InterPro" id="IPR012340">
    <property type="entry name" value="NA-bd_OB-fold"/>
</dbReference>
<evidence type="ECO:0000313" key="3">
    <source>
        <dbReference type="EMBL" id="KAK5088251.1"/>
    </source>
</evidence>
<feature type="region of interest" description="Disordered" evidence="1">
    <location>
        <begin position="726"/>
        <end position="755"/>
    </location>
</feature>
<feature type="region of interest" description="Disordered" evidence="1">
    <location>
        <begin position="1208"/>
        <end position="1228"/>
    </location>
</feature>
<feature type="compositionally biased region" description="Basic and acidic residues" evidence="1">
    <location>
        <begin position="329"/>
        <end position="341"/>
    </location>
</feature>
<feature type="domain" description="Telomeric single stranded DNA binding POT1/Cdc13" evidence="2">
    <location>
        <begin position="888"/>
        <end position="1032"/>
    </location>
</feature>
<dbReference type="InterPro" id="IPR011564">
    <property type="entry name" value="Telomer_end-bd_POT1/Cdc13"/>
</dbReference>
<dbReference type="EMBL" id="JAVRRJ010000002">
    <property type="protein sequence ID" value="KAK5088251.1"/>
    <property type="molecule type" value="Genomic_DNA"/>
</dbReference>
<dbReference type="Pfam" id="PF02765">
    <property type="entry name" value="POT1"/>
    <property type="match status" value="1"/>
</dbReference>
<evidence type="ECO:0000259" key="2">
    <source>
        <dbReference type="SMART" id="SM00976"/>
    </source>
</evidence>
<protein>
    <recommendedName>
        <fullName evidence="2">Telomeric single stranded DNA binding POT1/Cdc13 domain-containing protein</fullName>
    </recommendedName>
</protein>
<gene>
    <name evidence="3" type="ORF">LTR05_002468</name>
</gene>
<organism evidence="3 4">
    <name type="scientific">Lithohypha guttulata</name>
    <dbReference type="NCBI Taxonomy" id="1690604"/>
    <lineage>
        <taxon>Eukaryota</taxon>
        <taxon>Fungi</taxon>
        <taxon>Dikarya</taxon>
        <taxon>Ascomycota</taxon>
        <taxon>Pezizomycotina</taxon>
        <taxon>Eurotiomycetes</taxon>
        <taxon>Chaetothyriomycetidae</taxon>
        <taxon>Chaetothyriales</taxon>
        <taxon>Trichomeriaceae</taxon>
        <taxon>Lithohypha</taxon>
    </lineage>
</organism>
<dbReference type="CDD" id="cd04497">
    <property type="entry name" value="hPOT1_OB1_like"/>
    <property type="match status" value="1"/>
</dbReference>
<feature type="compositionally biased region" description="Low complexity" evidence="1">
    <location>
        <begin position="272"/>
        <end position="283"/>
    </location>
</feature>
<feature type="compositionally biased region" description="Basic and acidic residues" evidence="1">
    <location>
        <begin position="602"/>
        <end position="622"/>
    </location>
</feature>